<evidence type="ECO:0000313" key="2">
    <source>
        <dbReference type="Proteomes" id="UP000219182"/>
    </source>
</evidence>
<dbReference type="EMBL" id="NWQG01000096">
    <property type="protein sequence ID" value="PDQ20104.1"/>
    <property type="molecule type" value="Genomic_DNA"/>
</dbReference>
<dbReference type="AlphaFoldDB" id="A0A2A6FE42"/>
<sequence>MIWTKEFNLPGPALGKFGKGQMVIYLEEVDLRMPAAYREEPVTYDKMFDENTFVASGPRFSTRIPFLDFV</sequence>
<accession>A0A2A6FE42</accession>
<organism evidence="1 2">
    <name type="scientific">Mesorhizobium sanjuanii</name>
    <dbReference type="NCBI Taxonomy" id="2037900"/>
    <lineage>
        <taxon>Bacteria</taxon>
        <taxon>Pseudomonadati</taxon>
        <taxon>Pseudomonadota</taxon>
        <taxon>Alphaproteobacteria</taxon>
        <taxon>Hyphomicrobiales</taxon>
        <taxon>Phyllobacteriaceae</taxon>
        <taxon>Mesorhizobium</taxon>
    </lineage>
</organism>
<reference evidence="1 2" key="1">
    <citation type="submission" date="2017-09" db="EMBL/GenBank/DDBJ databases">
        <title>Mesorhizobum sanjuanii sp. nov. isolated from nodules of Lotus tenuis in saline-alkaline lowlands of Flooding Pampa.</title>
        <authorList>
            <person name="Sannazzaro A.I."/>
            <person name="Torres Tejerizo G.A."/>
            <person name="Fontana F."/>
            <person name="Cumpa Velazquez L.M."/>
            <person name="Hansen L."/>
            <person name="Pistorio M."/>
            <person name="Estrella M.J."/>
        </authorList>
    </citation>
    <scope>NUCLEOTIDE SEQUENCE [LARGE SCALE GENOMIC DNA]</scope>
    <source>
        <strain evidence="1 2">BSA136</strain>
    </source>
</reference>
<keyword evidence="2" id="KW-1185">Reference proteome</keyword>
<gene>
    <name evidence="1" type="ORF">CN311_16040</name>
</gene>
<protein>
    <submittedName>
        <fullName evidence="1">Uncharacterized protein</fullName>
    </submittedName>
</protein>
<evidence type="ECO:0000313" key="1">
    <source>
        <dbReference type="EMBL" id="PDQ20104.1"/>
    </source>
</evidence>
<proteinExistence type="predicted"/>
<name>A0A2A6FE42_9HYPH</name>
<comment type="caution">
    <text evidence="1">The sequence shown here is derived from an EMBL/GenBank/DDBJ whole genome shotgun (WGS) entry which is preliminary data.</text>
</comment>
<dbReference type="Proteomes" id="UP000219182">
    <property type="component" value="Unassembled WGS sequence"/>
</dbReference>